<dbReference type="AlphaFoldDB" id="A0A2Z2KHQ2"/>
<evidence type="ECO:0000259" key="2">
    <source>
        <dbReference type="Pfam" id="PF18994"/>
    </source>
</evidence>
<feature type="domain" description="Prophage endopeptidase tail N-terminal" evidence="2">
    <location>
        <begin position="7"/>
        <end position="83"/>
    </location>
</feature>
<reference evidence="3 4" key="1">
    <citation type="submission" date="2017-06" db="EMBL/GenBank/DDBJ databases">
        <title>Complete genome sequence of Paenibacillus donghaensis KCTC 13049T isolated from East Sea sediment, South Korea.</title>
        <authorList>
            <person name="Jung B.K."/>
            <person name="Hong S.-J."/>
            <person name="Shin J.-H."/>
        </authorList>
    </citation>
    <scope>NUCLEOTIDE SEQUENCE [LARGE SCALE GENOMIC DNA]</scope>
    <source>
        <strain evidence="3 4">KCTC 13049</strain>
    </source>
</reference>
<gene>
    <name evidence="3" type="ORF">B9T62_34665</name>
</gene>
<feature type="domain" description="Tail spike" evidence="1">
    <location>
        <begin position="103"/>
        <end position="192"/>
    </location>
</feature>
<dbReference type="Pfam" id="PF18994">
    <property type="entry name" value="Prophage_tailD1"/>
    <property type="match status" value="1"/>
</dbReference>
<dbReference type="Pfam" id="PF06605">
    <property type="entry name" value="Prophage_tail"/>
    <property type="match status" value="2"/>
</dbReference>
<accession>A0A2Z2KHQ2</accession>
<sequence length="569" mass="60838">MLTILGPDHGALAIIDHYLNDSIQETINGEYKLSFTAIIDEDGKSEYLVDGNLVEVEDQLFNIVHHRRTRDGGGSLIVAVDCEQVAYNLLRFEWADGFVHAGTPADLLAMILDGTGFTVGTVEVGNYISVDLAEENINARAIMMEIAALSGGELLFERHTISLLAPRGQLRGVQFLLGKNLKGIIKDVDTRSGEIITAYEVDVQELRELPEFAGLEEFDLGDSVFIVDPELGIDEEQRIIGYTYSPRRRINSKVVISNAITGIKDAVVSLKKTTIVKDKVYNGTRIGPEVGFEAIRSDKMARTVMNATEGIKIQKGNGSGSGWTDVIYLDTEGNGVFSGKIIASSFEGGTIMIGSGHNAFRASDWGIWLGNEAFANAPFSVNPAGHMKAVGAEFSGTITASEINGGEINGTDINGGRVTGALIRTGLNGVYPRVEIDPSSVAFGVYADENNGVLIPAFDGGVSKIQFLSNGNESTIYNSPSLGLVLSGFAETRLAGPKVVLAPSGNVFIPSWSQFRSDNEAMSLQDVIDDLYAAISNKASISHSHTVNLGSHNHGIAGAVNWGGTFSVS</sequence>
<proteinExistence type="predicted"/>
<evidence type="ECO:0000259" key="1">
    <source>
        <dbReference type="Pfam" id="PF06605"/>
    </source>
</evidence>
<protein>
    <submittedName>
        <fullName evidence="3">Uncharacterized protein</fullName>
    </submittedName>
</protein>
<dbReference type="KEGG" id="pdh:B9T62_34665"/>
<dbReference type="InterPro" id="IPR044051">
    <property type="entry name" value="Prophage_tail_N"/>
</dbReference>
<evidence type="ECO:0000313" key="3">
    <source>
        <dbReference type="EMBL" id="ASA25427.1"/>
    </source>
</evidence>
<dbReference type="InterPro" id="IPR010572">
    <property type="entry name" value="Tail_dom"/>
</dbReference>
<dbReference type="Proteomes" id="UP000249890">
    <property type="component" value="Chromosome"/>
</dbReference>
<keyword evidence="4" id="KW-1185">Reference proteome</keyword>
<dbReference type="EMBL" id="CP021780">
    <property type="protein sequence ID" value="ASA25427.1"/>
    <property type="molecule type" value="Genomic_DNA"/>
</dbReference>
<feature type="domain" description="Tail spike" evidence="1">
    <location>
        <begin position="197"/>
        <end position="269"/>
    </location>
</feature>
<dbReference type="RefSeq" id="WP_087919392.1">
    <property type="nucleotide sequence ID" value="NZ_CP021780.1"/>
</dbReference>
<evidence type="ECO:0000313" key="4">
    <source>
        <dbReference type="Proteomes" id="UP000249890"/>
    </source>
</evidence>
<organism evidence="3 4">
    <name type="scientific">Paenibacillus donghaensis</name>
    <dbReference type="NCBI Taxonomy" id="414771"/>
    <lineage>
        <taxon>Bacteria</taxon>
        <taxon>Bacillati</taxon>
        <taxon>Bacillota</taxon>
        <taxon>Bacilli</taxon>
        <taxon>Bacillales</taxon>
        <taxon>Paenibacillaceae</taxon>
        <taxon>Paenibacillus</taxon>
    </lineage>
</organism>
<name>A0A2Z2KHQ2_9BACL</name>
<dbReference type="OrthoDB" id="2548468at2"/>